<keyword evidence="2" id="KW-0418">Kinase</keyword>
<keyword evidence="3" id="KW-1185">Reference proteome</keyword>
<evidence type="ECO:0000313" key="3">
    <source>
        <dbReference type="Proteomes" id="UP000033423"/>
    </source>
</evidence>
<organism evidence="2 3">
    <name type="scientific">Candidatus Magnetobacterium bavaricum</name>
    <dbReference type="NCBI Taxonomy" id="29290"/>
    <lineage>
        <taxon>Bacteria</taxon>
        <taxon>Pseudomonadati</taxon>
        <taxon>Nitrospirota</taxon>
        <taxon>Thermodesulfovibrionia</taxon>
        <taxon>Thermodesulfovibrionales</taxon>
        <taxon>Candidatus Magnetobacteriaceae</taxon>
        <taxon>Candidatus Magnetobacterium</taxon>
    </lineage>
</organism>
<dbReference type="EMBL" id="LACI01002506">
    <property type="protein sequence ID" value="KJU81906.1"/>
    <property type="molecule type" value="Genomic_DNA"/>
</dbReference>
<dbReference type="InterPro" id="IPR011460">
    <property type="entry name" value="Lcl_C"/>
</dbReference>
<gene>
    <name evidence="2" type="ORF">MBAV_005900</name>
</gene>
<reference evidence="2 3" key="1">
    <citation type="submission" date="2015-02" db="EMBL/GenBank/DDBJ databases">
        <title>Single-cell genomics of uncultivated deep-branching MTB reveals a conserved set of magnetosome genes.</title>
        <authorList>
            <person name="Kolinko S."/>
            <person name="Richter M."/>
            <person name="Glockner F.O."/>
            <person name="Brachmann A."/>
            <person name="Schuler D."/>
        </authorList>
    </citation>
    <scope>NUCLEOTIDE SEQUENCE [LARGE SCALE GENOMIC DNA]</scope>
    <source>
        <strain evidence="2">TM-1</strain>
    </source>
</reference>
<dbReference type="Pfam" id="PF07603">
    <property type="entry name" value="Lcl_C"/>
    <property type="match status" value="1"/>
</dbReference>
<dbReference type="GO" id="GO:0016301">
    <property type="term" value="F:kinase activity"/>
    <property type="evidence" value="ECO:0007669"/>
    <property type="project" value="UniProtKB-KW"/>
</dbReference>
<protein>
    <submittedName>
        <fullName evidence="2">Protein kinase</fullName>
    </submittedName>
</protein>
<dbReference type="AlphaFoldDB" id="A0A0F3GJ45"/>
<proteinExistence type="predicted"/>
<accession>A0A0F3GJ45</accession>
<feature type="domain" description="Lcl C-terminal" evidence="1">
    <location>
        <begin position="151"/>
        <end position="287"/>
    </location>
</feature>
<name>A0A0F3GJ45_9BACT</name>
<dbReference type="Proteomes" id="UP000033423">
    <property type="component" value="Unassembled WGS sequence"/>
</dbReference>
<comment type="caution">
    <text evidence="2">The sequence shown here is derived from an EMBL/GenBank/DDBJ whole genome shotgun (WGS) entry which is preliminary data.</text>
</comment>
<evidence type="ECO:0000259" key="1">
    <source>
        <dbReference type="Pfam" id="PF07603"/>
    </source>
</evidence>
<evidence type="ECO:0000313" key="2">
    <source>
        <dbReference type="EMBL" id="KJU81906.1"/>
    </source>
</evidence>
<keyword evidence="2" id="KW-0808">Transferase</keyword>
<sequence>MKIKLSPETESFLIPSVKTSKNTPKKVADAVIDTVSTVLSCTPATVYSPFIKAVTELAKKAQGLTDSEFGSETCRISFSNLAEPTNGYNGRELFVYDGGSIKWMRTKPDSPASVYFKLKDKYLTIGESLSFDKYEVRVAVKRFKDNGDGSMTDTYTGLQWMKKADGCNGAVTLEKANTCVPSGWRLPTIQELYALCRTDGTTTGLDAMLNYDWDAPDPNPQPNWHCNGTAVNRSYQFQDEGFDVRSNDYWSSTTFASHTSFAWNVDMSYGHVNFGGKSNSHYVWPVRSGH</sequence>